<dbReference type="Pfam" id="PF07243">
    <property type="entry name" value="Phlebovirus_G1"/>
    <property type="match status" value="1"/>
</dbReference>
<dbReference type="Pfam" id="PF07246">
    <property type="entry name" value="Phlebovirus_NSM"/>
    <property type="match status" value="1"/>
</dbReference>
<evidence type="ECO:0000259" key="26">
    <source>
        <dbReference type="Pfam" id="PF07245"/>
    </source>
</evidence>
<sequence>MYGRFLFTALFGIAACMFKLETESQRYTNQICFSSSTPVKDMIRYWDSEIRRVPGTDYQCRFNTDPFARTTSQGSRELLVSITSRTAENKYECLSQFNDSRIEFSSDGYSEEFEPAAMMCDEEKVDFLIQPVVDQGAPAVDLESELAKLKQQAKDDMNTLISEHNKAIQELNNLRSADVRKLREVETLLRLAEKGILSGNTTQLRLRQEVSSLRSQINDVNQLLEKERKEKISTRKSLEELEQDAQENVEFKESIITDLRKQLAESDSKMKQLYENLTMIRLNHNRLMQEKQNDGVLTQLRIEMDKQVSENNYANEVIREQGQLIEELRKNSSIQVSVKSSTPLVPLLILTSLLCNLTCGDRTHIDNRIVDKVYIINGDSGSGCTKIDYGSDCPSWIAQKEIEQYPFFNSHFHQRSLIEAVNDGILSKEDKTVCMLTTNNSRKTQKCIKGMINMKPSCKTKAKSAYYINDSGKVSGMMCDTSYALASDCKFCVKVTGSVDTSIPLQDVFCQKNHSNYDGPSERLTGICSVGYQKFKSCPGVVSKYETMPFIVFDSKKVYLSVLQMRNTEEAMKENFRCYRHKNQHGISGSDSNKGDFVRVLPSDCKIFDSSKSKKCTGDDIFCSHFECDNDFPDTICKVAPGAGPIEVKYAGVWTRPRCVGFEVVAVKRDIPTIKEKLIGSCPSCVAVCEKNGIHVTGHGFLMTSAIACSHGSCVSSHQDPKTDIWIPYPGMSQVSGGRVGLHISSSDTIGDVHLTVDCEPQDGCSIDNCVLCWHGFINYHCHTFISALVAMTLLTSFITLLAVGIRFFLKMAKSTPGRLIIPFMWAYLAVKWVSCKLRACIAARTRILNQAIGWPNRDNFNVRREPGRPWVPRYHLAMAILGILFTPGLCCTENVIATSKVNRCSSVGSGVICKLSGLVTLRAGPIGSESCLIINGPNPDQTQYISIRTDSSDLVCVEGDHFWTSHYSSRCLSSRRCHGVAECVDTACSSWNVSTVSMEFRNLKDSPLMSENKCFEQCGAIGCGCFNINPSCLFVHSTLYPTRRESFKVFKCVNWIHRLGLTLKSPGIPEKHLLISGMTTKVTDFGSITLTIDAEGIKGTNSYSFMKSEVGNFAIVDEPYSDIPRKGYLGEVRCTSQAAASSAHSTCQRAPDLISYRAQLDSAECNTALVDPAVIFKRGQLPKSREGITFTSAIDRSTVQALTSGFINAEFTLNFDGFDVQFISDTPNCEVSFLNVTGCYSCDEGAKVCIRAKSDKRGILSAQDASLSNSIHREVAAGQQDICSILHFNKPELKEEMGYSCGGERRPLIIKGTLIAVGTHDDRTSLLSHSTVVNPSSGSWSAVSWFRGFLDWMENPLKAVGLILLYVILSVVVLFVIMLIIRALMARVLKLWAKKRM</sequence>
<evidence type="ECO:0000256" key="2">
    <source>
        <dbReference type="ARBA" id="ARBA00004482"/>
    </source>
</evidence>
<dbReference type="Gene3D" id="2.60.98.50">
    <property type="match status" value="3"/>
</dbReference>
<evidence type="ECO:0000256" key="18">
    <source>
        <dbReference type="ARBA" id="ARBA00023180"/>
    </source>
</evidence>
<organism evidence="29 30">
    <name type="scientific">Salanga virus</name>
    <dbReference type="NCBI Taxonomy" id="1416745"/>
    <lineage>
        <taxon>Viruses</taxon>
        <taxon>Riboviria</taxon>
        <taxon>Orthornavirae</taxon>
        <taxon>Negarnaviricota</taxon>
        <taxon>Polyploviricotina</taxon>
        <taxon>Bunyaviricetes</taxon>
        <taxon>Hareavirales</taxon>
        <taxon>Phenuiviridae</taxon>
        <taxon>Phlebovirus</taxon>
        <taxon>Phlebovirus salangaense</taxon>
    </lineage>
</organism>
<comment type="subcellular location">
    <subcellularLocation>
        <location evidence="1">Host Golgi apparatus membrane</location>
        <topology evidence="1">Single-pass type I membrane protein</topology>
    </subcellularLocation>
    <subcellularLocation>
        <location evidence="2">Host endoplasmic reticulum membrane</location>
        <topology evidence="2">Single-pass type I membrane protein</topology>
    </subcellularLocation>
    <subcellularLocation>
        <location evidence="3">Virion membrane</location>
        <topology evidence="3">Single-pass type I membrane protein</topology>
    </subcellularLocation>
</comment>
<evidence type="ECO:0000256" key="24">
    <source>
        <dbReference type="SAM" id="Phobius"/>
    </source>
</evidence>
<evidence type="ECO:0000256" key="12">
    <source>
        <dbReference type="ARBA" id="ARBA00022812"/>
    </source>
</evidence>
<dbReference type="GeneID" id="65246786"/>
<keyword evidence="30" id="KW-1185">Reference proteome</keyword>
<evidence type="ECO:0000256" key="11">
    <source>
        <dbReference type="ARBA" id="ARBA00022804"/>
    </source>
</evidence>
<dbReference type="PROSITE" id="PS51257">
    <property type="entry name" value="PROKAR_LIPOPROTEIN"/>
    <property type="match status" value="1"/>
</dbReference>
<dbReference type="Gene3D" id="2.60.40.3770">
    <property type="match status" value="1"/>
</dbReference>
<keyword evidence="19" id="KW-1038">Host endoplasmic reticulum</keyword>
<dbReference type="Pfam" id="PF07245">
    <property type="entry name" value="Phlebovirus_G2"/>
    <property type="match status" value="1"/>
</dbReference>
<proteinExistence type="inferred from homology"/>
<keyword evidence="13" id="KW-0946">Virion</keyword>
<evidence type="ECO:0000256" key="5">
    <source>
        <dbReference type="ARBA" id="ARBA00022506"/>
    </source>
</evidence>
<dbReference type="Proteomes" id="UP000172856">
    <property type="component" value="Genome"/>
</dbReference>
<evidence type="ECO:0000256" key="19">
    <source>
        <dbReference type="ARBA" id="ARBA00023184"/>
    </source>
</evidence>
<dbReference type="Pfam" id="PF19019">
    <property type="entry name" value="Phlebo_G2_C"/>
    <property type="match status" value="1"/>
</dbReference>
<evidence type="ECO:0000256" key="17">
    <source>
        <dbReference type="ARBA" id="ARBA00023157"/>
    </source>
</evidence>
<evidence type="ECO:0000256" key="14">
    <source>
        <dbReference type="ARBA" id="ARBA00022870"/>
    </source>
</evidence>
<keyword evidence="23" id="KW-0175">Coiled coil</keyword>
<dbReference type="KEGG" id="vg:65246786"/>
<evidence type="ECO:0000256" key="3">
    <source>
        <dbReference type="ARBA" id="ARBA00004563"/>
    </source>
</evidence>
<dbReference type="RefSeq" id="YP_010086145.1">
    <property type="nucleotide sequence ID" value="NC_055361.1"/>
</dbReference>
<evidence type="ECO:0000313" key="29">
    <source>
        <dbReference type="EMBL" id="AGZ62536.1"/>
    </source>
</evidence>
<evidence type="ECO:0000256" key="20">
    <source>
        <dbReference type="ARBA" id="ARBA00023296"/>
    </source>
</evidence>
<accession>U5XM01</accession>
<evidence type="ECO:0000256" key="15">
    <source>
        <dbReference type="ARBA" id="ARBA00022989"/>
    </source>
</evidence>
<feature type="domain" description="Phlebovirus glycoprotein G2 C-terminal" evidence="28">
    <location>
        <begin position="1229"/>
        <end position="1396"/>
    </location>
</feature>
<evidence type="ECO:0000259" key="28">
    <source>
        <dbReference type="Pfam" id="PF19019"/>
    </source>
</evidence>
<evidence type="ECO:0000256" key="16">
    <source>
        <dbReference type="ARBA" id="ARBA00023136"/>
    </source>
</evidence>
<keyword evidence="20" id="KW-1160">Virus entry into host cell</keyword>
<keyword evidence="11" id="KW-1161">Viral attachment to host cell</keyword>
<feature type="coiled-coil region" evidence="23">
    <location>
        <begin position="210"/>
        <end position="276"/>
    </location>
</feature>
<feature type="transmembrane region" description="Helical" evidence="24">
    <location>
        <begin position="1364"/>
        <end position="1390"/>
    </location>
</feature>
<dbReference type="GO" id="GO:0019062">
    <property type="term" value="P:virion attachment to host cell"/>
    <property type="evidence" value="ECO:0007669"/>
    <property type="project" value="UniProtKB-KW"/>
</dbReference>
<dbReference type="GO" id="GO:0046718">
    <property type="term" value="P:symbiont entry into host cell"/>
    <property type="evidence" value="ECO:0007669"/>
    <property type="project" value="UniProtKB-KW"/>
</dbReference>
<evidence type="ECO:0000259" key="27">
    <source>
        <dbReference type="Pfam" id="PF07246"/>
    </source>
</evidence>
<reference evidence="29 30" key="1">
    <citation type="journal article" date="2013" name="PLoS ONE">
        <title>Identification of Novel Viruses Using VirusHunter -- an Automated Data Analysis Pipeline.</title>
        <authorList>
            <person name="Zhao G."/>
            <person name="Krishnamurthy S."/>
            <person name="Cai Z."/>
            <person name="Popov V.L."/>
            <person name="Travassos da Rosa A.P."/>
            <person name="Guzman H."/>
            <person name="Cao S."/>
            <person name="Virgin H.W."/>
            <person name="Tesh R.B."/>
            <person name="Wang D."/>
        </authorList>
    </citation>
    <scope>NUCLEOTIDE SEQUENCE [LARGE SCALE GENOMIC DNA]</scope>
    <source>
        <strain evidence="29">AnB 904a</strain>
    </source>
</reference>
<dbReference type="InterPro" id="IPR009879">
    <property type="entry name" value="Phlebovirus_NSM"/>
</dbReference>
<evidence type="ECO:0000259" key="25">
    <source>
        <dbReference type="Pfam" id="PF07243"/>
    </source>
</evidence>
<comment type="similarity">
    <text evidence="22">Belongs to the phlebovirus envelope glycoprotein family.</text>
</comment>
<evidence type="ECO:0000256" key="1">
    <source>
        <dbReference type="ARBA" id="ARBA00004244"/>
    </source>
</evidence>
<dbReference type="GO" id="GO:0039654">
    <property type="term" value="P:fusion of virus membrane with host endosome membrane"/>
    <property type="evidence" value="ECO:0007669"/>
    <property type="project" value="UniProtKB-KW"/>
</dbReference>
<keyword evidence="17" id="KW-1015">Disulfide bond</keyword>
<protein>
    <recommendedName>
        <fullName evidence="4">Envelopment polyprotein</fullName>
    </recommendedName>
    <alternativeName>
        <fullName evidence="21">M polyprotein</fullName>
    </alternativeName>
</protein>
<feature type="transmembrane region" description="Helical" evidence="24">
    <location>
        <begin position="785"/>
        <end position="810"/>
    </location>
</feature>
<dbReference type="GO" id="GO:0055036">
    <property type="term" value="C:virion membrane"/>
    <property type="evidence" value="ECO:0007669"/>
    <property type="project" value="UniProtKB-SubCell"/>
</dbReference>
<feature type="coiled-coil region" evidence="23">
    <location>
        <begin position="139"/>
        <end position="177"/>
    </location>
</feature>
<dbReference type="InterPro" id="IPR043603">
    <property type="entry name" value="Phlebo_G2_C"/>
</dbReference>
<keyword evidence="7" id="KW-0945">Host-virus interaction</keyword>
<feature type="domain" description="Phlebovirus nonstructural NS-M" evidence="27">
    <location>
        <begin position="15"/>
        <end position="170"/>
    </location>
</feature>
<feature type="domain" description="Phlebovirus glycoprotein G2 fusion" evidence="26">
    <location>
        <begin position="892"/>
        <end position="1206"/>
    </location>
</feature>
<dbReference type="GO" id="GO:0044167">
    <property type="term" value="C:host cell endoplasmic reticulum membrane"/>
    <property type="evidence" value="ECO:0007669"/>
    <property type="project" value="UniProtKB-SubCell"/>
</dbReference>
<dbReference type="InterPro" id="IPR009878">
    <property type="entry name" value="Phlebovirus_G2_fusion"/>
</dbReference>
<evidence type="ECO:0000256" key="23">
    <source>
        <dbReference type="SAM" id="Coils"/>
    </source>
</evidence>
<dbReference type="GO" id="GO:0016020">
    <property type="term" value="C:membrane"/>
    <property type="evidence" value="ECO:0007669"/>
    <property type="project" value="InterPro"/>
</dbReference>
<dbReference type="EMBL" id="KC669550">
    <property type="protein sequence ID" value="AGZ62536.1"/>
    <property type="molecule type" value="Genomic_RNA"/>
</dbReference>
<evidence type="ECO:0000256" key="9">
    <source>
        <dbReference type="ARBA" id="ARBA00022692"/>
    </source>
</evidence>
<keyword evidence="8" id="KW-1162">Viral penetration into host cytoplasm</keyword>
<evidence type="ECO:0000256" key="4">
    <source>
        <dbReference type="ARBA" id="ARBA00015294"/>
    </source>
</evidence>
<evidence type="ECO:0000256" key="22">
    <source>
        <dbReference type="ARBA" id="ARBA00033745"/>
    </source>
</evidence>
<keyword evidence="10" id="KW-0732">Signal</keyword>
<dbReference type="InterPro" id="IPR010826">
    <property type="entry name" value="Phlebovirus_G1"/>
</dbReference>
<feature type="domain" description="Phlebovirus glycoprotein G1" evidence="25">
    <location>
        <begin position="363"/>
        <end position="885"/>
    </location>
</feature>
<evidence type="ECO:0000256" key="13">
    <source>
        <dbReference type="ARBA" id="ARBA00022844"/>
    </source>
</evidence>
<evidence type="ECO:0000256" key="8">
    <source>
        <dbReference type="ARBA" id="ARBA00022595"/>
    </source>
</evidence>
<keyword evidence="12" id="KW-1040">Host Golgi apparatus</keyword>
<keyword evidence="18" id="KW-0325">Glycoprotein</keyword>
<feature type="transmembrane region" description="Helical" evidence="24">
    <location>
        <begin position="875"/>
        <end position="897"/>
    </location>
</feature>
<keyword evidence="15 24" id="KW-1133">Transmembrane helix</keyword>
<keyword evidence="5" id="KW-1168">Fusion of virus membrane with host membrane</keyword>
<evidence type="ECO:0000256" key="6">
    <source>
        <dbReference type="ARBA" id="ARBA00022510"/>
    </source>
</evidence>
<evidence type="ECO:0000256" key="10">
    <source>
        <dbReference type="ARBA" id="ARBA00022729"/>
    </source>
</evidence>
<keyword evidence="9 24" id="KW-0812">Transmembrane</keyword>
<evidence type="ECO:0000313" key="30">
    <source>
        <dbReference type="Proteomes" id="UP000172856"/>
    </source>
</evidence>
<keyword evidence="16 24" id="KW-0472">Membrane</keyword>
<keyword evidence="14" id="KW-1043">Host membrane</keyword>
<keyword evidence="6" id="KW-1170">Fusion of virus membrane with host endosomal membrane</keyword>
<evidence type="ECO:0000256" key="7">
    <source>
        <dbReference type="ARBA" id="ARBA00022581"/>
    </source>
</evidence>
<evidence type="ECO:0000256" key="21">
    <source>
        <dbReference type="ARBA" id="ARBA00031199"/>
    </source>
</evidence>
<name>U5XM01_9VIRU</name>
<dbReference type="GO" id="GO:0044178">
    <property type="term" value="C:host cell Golgi membrane"/>
    <property type="evidence" value="ECO:0007669"/>
    <property type="project" value="UniProtKB-SubCell"/>
</dbReference>